<dbReference type="InterPro" id="IPR045199">
    <property type="entry name" value="ATAD2-like"/>
</dbReference>
<dbReference type="OrthoDB" id="5421at2759"/>
<dbReference type="SUPFAM" id="SSF52540">
    <property type="entry name" value="P-loop containing nucleoside triphosphate hydrolases"/>
    <property type="match status" value="2"/>
</dbReference>
<dbReference type="GO" id="GO:0016887">
    <property type="term" value="F:ATP hydrolysis activity"/>
    <property type="evidence" value="ECO:0007669"/>
    <property type="project" value="InterPro"/>
</dbReference>
<dbReference type="CTD" id="20246401"/>
<dbReference type="GO" id="GO:0045815">
    <property type="term" value="P:transcription initiation-coupled chromatin remodeling"/>
    <property type="evidence" value="ECO:0007669"/>
    <property type="project" value="TreeGrafter"/>
</dbReference>
<keyword evidence="3" id="KW-0067">ATP-binding</keyword>
<feature type="compositionally biased region" description="Basic and acidic residues" evidence="6">
    <location>
        <begin position="822"/>
        <end position="835"/>
    </location>
</feature>
<keyword evidence="9" id="KW-1185">Reference proteome</keyword>
<feature type="compositionally biased region" description="Basic and acidic residues" evidence="6">
    <location>
        <begin position="795"/>
        <end position="815"/>
    </location>
</feature>
<dbReference type="InterPro" id="IPR003960">
    <property type="entry name" value="ATPase_AAA_CS"/>
</dbReference>
<dbReference type="Proteomes" id="UP000030746">
    <property type="component" value="Unassembled WGS sequence"/>
</dbReference>
<dbReference type="FunFam" id="3.40.50.300:FF:000061">
    <property type="entry name" value="ATPase family, AAA domain-containing 2"/>
    <property type="match status" value="1"/>
</dbReference>
<dbReference type="FunFam" id="3.40.50.300:FF:000734">
    <property type="entry name" value="ATPase family, AAA domain containing 2"/>
    <property type="match status" value="1"/>
</dbReference>
<dbReference type="Gene3D" id="3.40.50.300">
    <property type="entry name" value="P-loop containing nucleotide triphosphate hydrolases"/>
    <property type="match status" value="2"/>
</dbReference>
<keyword evidence="2" id="KW-0547">Nucleotide-binding</keyword>
<dbReference type="InterPro" id="IPR027417">
    <property type="entry name" value="P-loop_NTPase"/>
</dbReference>
<dbReference type="CDD" id="cd05528">
    <property type="entry name" value="Bromo_AAA"/>
    <property type="match status" value="1"/>
</dbReference>
<reference evidence="8 9" key="1">
    <citation type="journal article" date="2013" name="Nature">
        <title>Insights into bilaterian evolution from three spiralian genomes.</title>
        <authorList>
            <person name="Simakov O."/>
            <person name="Marletaz F."/>
            <person name="Cho S.J."/>
            <person name="Edsinger-Gonzales E."/>
            <person name="Havlak P."/>
            <person name="Hellsten U."/>
            <person name="Kuo D.H."/>
            <person name="Larsson T."/>
            <person name="Lv J."/>
            <person name="Arendt D."/>
            <person name="Savage R."/>
            <person name="Osoegawa K."/>
            <person name="de Jong P."/>
            <person name="Grimwood J."/>
            <person name="Chapman J.A."/>
            <person name="Shapiro H."/>
            <person name="Aerts A."/>
            <person name="Otillar R.P."/>
            <person name="Terry A.Y."/>
            <person name="Boore J.L."/>
            <person name="Grigoriev I.V."/>
            <person name="Lindberg D.R."/>
            <person name="Seaver E.C."/>
            <person name="Weisblat D.A."/>
            <person name="Putnam N.H."/>
            <person name="Rokhsar D.S."/>
        </authorList>
    </citation>
    <scope>NUCLEOTIDE SEQUENCE [LARGE SCALE GENOMIC DNA]</scope>
</reference>
<evidence type="ECO:0000256" key="5">
    <source>
        <dbReference type="PROSITE-ProRule" id="PRU00035"/>
    </source>
</evidence>
<dbReference type="GO" id="GO:0006337">
    <property type="term" value="P:nucleosome disassembly"/>
    <property type="evidence" value="ECO:0007669"/>
    <property type="project" value="TreeGrafter"/>
</dbReference>
<dbReference type="InterPro" id="IPR003959">
    <property type="entry name" value="ATPase_AAA_core"/>
</dbReference>
<organism evidence="8 9">
    <name type="scientific">Lottia gigantea</name>
    <name type="common">Giant owl limpet</name>
    <dbReference type="NCBI Taxonomy" id="225164"/>
    <lineage>
        <taxon>Eukaryota</taxon>
        <taxon>Metazoa</taxon>
        <taxon>Spiralia</taxon>
        <taxon>Lophotrochozoa</taxon>
        <taxon>Mollusca</taxon>
        <taxon>Gastropoda</taxon>
        <taxon>Patellogastropoda</taxon>
        <taxon>Lottioidea</taxon>
        <taxon>Lottiidae</taxon>
        <taxon>Lottia</taxon>
    </lineage>
</organism>
<evidence type="ECO:0000256" key="6">
    <source>
        <dbReference type="SAM" id="MobiDB-lite"/>
    </source>
</evidence>
<evidence type="ECO:0000256" key="1">
    <source>
        <dbReference type="ARBA" id="ARBA00006914"/>
    </source>
</evidence>
<dbReference type="Gene3D" id="1.20.920.10">
    <property type="entry name" value="Bromodomain-like"/>
    <property type="match status" value="1"/>
</dbReference>
<dbReference type="GO" id="GO:0003682">
    <property type="term" value="F:chromatin binding"/>
    <property type="evidence" value="ECO:0007669"/>
    <property type="project" value="TreeGrafter"/>
</dbReference>
<feature type="region of interest" description="Disordered" evidence="6">
    <location>
        <begin position="743"/>
        <end position="771"/>
    </location>
</feature>
<dbReference type="PROSITE" id="PS00633">
    <property type="entry name" value="BROMODOMAIN_1"/>
    <property type="match status" value="1"/>
</dbReference>
<sequence>MMKSRNRCLPLNLTKEDMSGLAKDRQKIGASLADIDPMEVDRSITFESVGGLDKHVRALKEMVVFPLLYPEIFERFKINPPRGCIFYGPPGTGKTLVARALANECSHGDKRVAFFMRKGADCLSKWVGESERQLRLLFDQAYQARPSIIFFDEIDGLAPVRSSRQDQIHSSIVSTLLALMDGLDNRGEVVVIGATNRIDSIDPALRRPGRFDREFLFPLPSLSARRQILTIHTKGWSPKLSPEFIAELGEKCVGYCGADMKALCTEATLSALRRRYPQIYKSSEKLQLNVNSINLAAQDFFQAMKTIVPTAQRSVASPGRCLSPLLRPLLQRMQNQTLRMLQDTFPSILAQLSSLDSPGIDNELSFDDLYEEDDGDEHSIYEKRGNQQHRQSNLPPSFMSFTSCSYQQPTTFRPRLMISGSVGQGQTSHLGPAILHHLEQLPVHVLDLPTLYAVSAKTPEESCAQVFQEARRTAPSIIYLPVINQWWEVVSDTVRATFITLIQNLSPSSPLLMLATSETTHHHLHSTLQGLFDMRSQEVIQMSNPNQEERREYYHDIIINQTNKPPTSKHSARRSLEVLPIAPPPKPKTLSESELRKLKHQEESTLRELRIFLRDVLTKLGRDRKFSMFTKPVDLEEVPDYLVIVKKPMDMSTMMTKIDLHEYVTVEAFMSDIDLICRNALEYNPAKDPAGRAIRHRACAFKDTAYAIIKAELNSDFEKQCQEIAQARKRRGQVSKEIPEFYYTAPPVPSRNNPTPPPPKPTPVSLPDTERYSRRVRGIQVEKQAPLDLVEKNWQMEKRLSRSPDKNSSEKRRPVSENTSSRTKDNSAKKAHSETTPRPPKKKVKKCIWASTKRRRRTKSVAAIYDRDSDARSGLDTDYEEEDSDFGKLSDHEDVVTARVEEIKTATVQDNTPSSSHKHQSITTDKPRLSRLLDTVVSSTNNYNIERLEKLYSIFSQCIYRHRKHYDKIPLIKVRYAHNFL</sequence>
<dbReference type="GO" id="GO:0005634">
    <property type="term" value="C:nucleus"/>
    <property type="evidence" value="ECO:0007669"/>
    <property type="project" value="TreeGrafter"/>
</dbReference>
<dbReference type="GO" id="GO:0005524">
    <property type="term" value="F:ATP binding"/>
    <property type="evidence" value="ECO:0007669"/>
    <property type="project" value="UniProtKB-KW"/>
</dbReference>
<protein>
    <recommendedName>
        <fullName evidence="7">Bromo domain-containing protein</fullName>
    </recommendedName>
</protein>
<comment type="similarity">
    <text evidence="1">Belongs to the AAA ATPase family.</text>
</comment>
<dbReference type="PANTHER" id="PTHR23069">
    <property type="entry name" value="AAA DOMAIN-CONTAINING"/>
    <property type="match status" value="1"/>
</dbReference>
<keyword evidence="4 5" id="KW-0103">Bromodomain</keyword>
<evidence type="ECO:0000256" key="2">
    <source>
        <dbReference type="ARBA" id="ARBA00022741"/>
    </source>
</evidence>
<dbReference type="InterPro" id="IPR018359">
    <property type="entry name" value="Bromodomain_CS"/>
</dbReference>
<evidence type="ECO:0000259" key="7">
    <source>
        <dbReference type="PROSITE" id="PS50014"/>
    </source>
</evidence>
<dbReference type="SUPFAM" id="SSF47370">
    <property type="entry name" value="Bromodomain"/>
    <property type="match status" value="1"/>
</dbReference>
<dbReference type="Pfam" id="PF00439">
    <property type="entry name" value="Bromodomain"/>
    <property type="match status" value="1"/>
</dbReference>
<dbReference type="InterPro" id="IPR041569">
    <property type="entry name" value="AAA_lid_3"/>
</dbReference>
<dbReference type="HOGENOM" id="CLU_001448_3_1_1"/>
<dbReference type="STRING" id="225164.V4CF06"/>
<gene>
    <name evidence="8" type="ORF">LOTGIDRAFT_213026</name>
</gene>
<dbReference type="Gene3D" id="1.10.8.60">
    <property type="match status" value="1"/>
</dbReference>
<dbReference type="InterPro" id="IPR001487">
    <property type="entry name" value="Bromodomain"/>
</dbReference>
<accession>V4CF06</accession>
<name>V4CF06_LOTGI</name>
<dbReference type="PROSITE" id="PS00674">
    <property type="entry name" value="AAA"/>
    <property type="match status" value="1"/>
</dbReference>
<dbReference type="Pfam" id="PF17862">
    <property type="entry name" value="AAA_lid_3"/>
    <property type="match status" value="1"/>
</dbReference>
<dbReference type="InterPro" id="IPR003593">
    <property type="entry name" value="AAA+_ATPase"/>
</dbReference>
<dbReference type="EMBL" id="KB200701">
    <property type="protein sequence ID" value="ESP00580.1"/>
    <property type="molecule type" value="Genomic_DNA"/>
</dbReference>
<dbReference type="RefSeq" id="XP_009048699.1">
    <property type="nucleotide sequence ID" value="XM_009050451.1"/>
</dbReference>
<proteinExistence type="inferred from homology"/>
<feature type="domain" description="Bromo" evidence="7">
    <location>
        <begin position="629"/>
        <end position="691"/>
    </location>
</feature>
<evidence type="ECO:0000256" key="4">
    <source>
        <dbReference type="ARBA" id="ARBA00023117"/>
    </source>
</evidence>
<dbReference type="PANTHER" id="PTHR23069:SF0">
    <property type="entry name" value="TAT-BINDING HOMOLOG 7"/>
    <property type="match status" value="1"/>
</dbReference>
<dbReference type="InterPro" id="IPR036427">
    <property type="entry name" value="Bromodomain-like_sf"/>
</dbReference>
<dbReference type="GeneID" id="20246401"/>
<dbReference type="KEGG" id="lgi:LOTGIDRAFT_213026"/>
<evidence type="ECO:0000313" key="9">
    <source>
        <dbReference type="Proteomes" id="UP000030746"/>
    </source>
</evidence>
<evidence type="ECO:0000313" key="8">
    <source>
        <dbReference type="EMBL" id="ESP00580.1"/>
    </source>
</evidence>
<feature type="region of interest" description="Disordered" evidence="6">
    <location>
        <begin position="795"/>
        <end position="852"/>
    </location>
</feature>
<dbReference type="GO" id="GO:0006334">
    <property type="term" value="P:nucleosome assembly"/>
    <property type="evidence" value="ECO:0007669"/>
    <property type="project" value="TreeGrafter"/>
</dbReference>
<dbReference type="Pfam" id="PF00004">
    <property type="entry name" value="AAA"/>
    <property type="match status" value="1"/>
</dbReference>
<feature type="compositionally biased region" description="Basic residues" evidence="6">
    <location>
        <begin position="839"/>
        <end position="852"/>
    </location>
</feature>
<feature type="compositionally biased region" description="Pro residues" evidence="6">
    <location>
        <begin position="746"/>
        <end position="764"/>
    </location>
</feature>
<dbReference type="FunFam" id="1.10.8.60:FF:000016">
    <property type="entry name" value="ATPase family AAA domain-containing protein 2B"/>
    <property type="match status" value="1"/>
</dbReference>
<dbReference type="SMART" id="SM00297">
    <property type="entry name" value="BROMO"/>
    <property type="match status" value="1"/>
</dbReference>
<dbReference type="SMART" id="SM00382">
    <property type="entry name" value="AAA"/>
    <property type="match status" value="1"/>
</dbReference>
<dbReference type="GO" id="GO:0042393">
    <property type="term" value="F:histone binding"/>
    <property type="evidence" value="ECO:0007669"/>
    <property type="project" value="TreeGrafter"/>
</dbReference>
<dbReference type="PROSITE" id="PS50014">
    <property type="entry name" value="BROMODOMAIN_2"/>
    <property type="match status" value="1"/>
</dbReference>
<dbReference type="PRINTS" id="PR00503">
    <property type="entry name" value="BROMODOMAIN"/>
</dbReference>
<dbReference type="OMA" id="LQINMDS"/>
<dbReference type="CDD" id="cd19517">
    <property type="entry name" value="RecA-like_Yta7-like"/>
    <property type="match status" value="1"/>
</dbReference>
<evidence type="ECO:0000256" key="3">
    <source>
        <dbReference type="ARBA" id="ARBA00022840"/>
    </source>
</evidence>
<dbReference type="AlphaFoldDB" id="V4CF06"/>